<gene>
    <name evidence="2" type="ORF">L798_03733</name>
</gene>
<proteinExistence type="predicted"/>
<sequence length="95" mass="11471">MDFKYRDINGEVIDDMIFISYGKECYKYKENRLYKVADMNVYRSRMSICVVKNLPNASDYAYKHRDKLMVEKRKKEGEETQKKKQKKRKKGRGES</sequence>
<feature type="region of interest" description="Disordered" evidence="1">
    <location>
        <begin position="71"/>
        <end position="95"/>
    </location>
</feature>
<dbReference type="Proteomes" id="UP000027135">
    <property type="component" value="Unassembled WGS sequence"/>
</dbReference>
<evidence type="ECO:0000313" key="2">
    <source>
        <dbReference type="EMBL" id="KDR21052.1"/>
    </source>
</evidence>
<name>A0A067RMV5_ZOONE</name>
<dbReference type="EMBL" id="KK852574">
    <property type="protein sequence ID" value="KDR21052.1"/>
    <property type="molecule type" value="Genomic_DNA"/>
</dbReference>
<evidence type="ECO:0000256" key="1">
    <source>
        <dbReference type="SAM" id="MobiDB-lite"/>
    </source>
</evidence>
<feature type="compositionally biased region" description="Basic residues" evidence="1">
    <location>
        <begin position="83"/>
        <end position="95"/>
    </location>
</feature>
<dbReference type="AlphaFoldDB" id="A0A067RMV5"/>
<keyword evidence="3" id="KW-1185">Reference proteome</keyword>
<dbReference type="STRING" id="136037.A0A067RMV5"/>
<reference evidence="2 3" key="1">
    <citation type="journal article" date="2014" name="Nat. Commun.">
        <title>Molecular traces of alternative social organization in a termite genome.</title>
        <authorList>
            <person name="Terrapon N."/>
            <person name="Li C."/>
            <person name="Robertson H.M."/>
            <person name="Ji L."/>
            <person name="Meng X."/>
            <person name="Booth W."/>
            <person name="Chen Z."/>
            <person name="Childers C.P."/>
            <person name="Glastad K.M."/>
            <person name="Gokhale K."/>
            <person name="Gowin J."/>
            <person name="Gronenberg W."/>
            <person name="Hermansen R.A."/>
            <person name="Hu H."/>
            <person name="Hunt B.G."/>
            <person name="Huylmans A.K."/>
            <person name="Khalil S.M."/>
            <person name="Mitchell R.D."/>
            <person name="Munoz-Torres M.C."/>
            <person name="Mustard J.A."/>
            <person name="Pan H."/>
            <person name="Reese J.T."/>
            <person name="Scharf M.E."/>
            <person name="Sun F."/>
            <person name="Vogel H."/>
            <person name="Xiao J."/>
            <person name="Yang W."/>
            <person name="Yang Z."/>
            <person name="Yang Z."/>
            <person name="Zhou J."/>
            <person name="Zhu J."/>
            <person name="Brent C.S."/>
            <person name="Elsik C.G."/>
            <person name="Goodisman M.A."/>
            <person name="Liberles D.A."/>
            <person name="Roe R.M."/>
            <person name="Vargo E.L."/>
            <person name="Vilcinskas A."/>
            <person name="Wang J."/>
            <person name="Bornberg-Bauer E."/>
            <person name="Korb J."/>
            <person name="Zhang G."/>
            <person name="Liebig J."/>
        </authorList>
    </citation>
    <scope>NUCLEOTIDE SEQUENCE [LARGE SCALE GENOMIC DNA]</scope>
    <source>
        <tissue evidence="2">Whole organism</tissue>
    </source>
</reference>
<dbReference type="InParanoid" id="A0A067RMV5"/>
<accession>A0A067RMV5</accession>
<evidence type="ECO:0000313" key="3">
    <source>
        <dbReference type="Proteomes" id="UP000027135"/>
    </source>
</evidence>
<protein>
    <submittedName>
        <fullName evidence="2">Kelch-like protein 10</fullName>
    </submittedName>
</protein>
<feature type="compositionally biased region" description="Basic and acidic residues" evidence="1">
    <location>
        <begin position="71"/>
        <end position="82"/>
    </location>
</feature>
<organism evidence="2 3">
    <name type="scientific">Zootermopsis nevadensis</name>
    <name type="common">Dampwood termite</name>
    <dbReference type="NCBI Taxonomy" id="136037"/>
    <lineage>
        <taxon>Eukaryota</taxon>
        <taxon>Metazoa</taxon>
        <taxon>Ecdysozoa</taxon>
        <taxon>Arthropoda</taxon>
        <taxon>Hexapoda</taxon>
        <taxon>Insecta</taxon>
        <taxon>Pterygota</taxon>
        <taxon>Neoptera</taxon>
        <taxon>Polyneoptera</taxon>
        <taxon>Dictyoptera</taxon>
        <taxon>Blattodea</taxon>
        <taxon>Blattoidea</taxon>
        <taxon>Termitoidae</taxon>
        <taxon>Termopsidae</taxon>
        <taxon>Zootermopsis</taxon>
    </lineage>
</organism>